<protein>
    <submittedName>
        <fullName evidence="2">Uncharacterized protein</fullName>
    </submittedName>
</protein>
<evidence type="ECO:0000313" key="2">
    <source>
        <dbReference type="EMBL" id="ART31386.1"/>
    </source>
</evidence>
<feature type="compositionally biased region" description="Basic and acidic residues" evidence="1">
    <location>
        <begin position="98"/>
        <end position="119"/>
    </location>
</feature>
<sequence length="119" mass="13887">MSCGRLKSINWLSRVSLFRFFEWIIKTHMNNCLFHSRASDQSLPFREQLNQIRTLLSVKCWVDVIFIDTIYQVSLESPNGELGRETINKGKRCASKPETNEEKTQMTDGAEARARTHYM</sequence>
<dbReference type="AlphaFoldDB" id="A0A1Y0B1Q5"/>
<organism evidence="2">
    <name type="scientific">Utricularia reniformis</name>
    <dbReference type="NCBI Taxonomy" id="192314"/>
    <lineage>
        <taxon>Eukaryota</taxon>
        <taxon>Viridiplantae</taxon>
        <taxon>Streptophyta</taxon>
        <taxon>Embryophyta</taxon>
        <taxon>Tracheophyta</taxon>
        <taxon>Spermatophyta</taxon>
        <taxon>Magnoliopsida</taxon>
        <taxon>eudicotyledons</taxon>
        <taxon>Gunneridae</taxon>
        <taxon>Pentapetalae</taxon>
        <taxon>asterids</taxon>
        <taxon>lamiids</taxon>
        <taxon>Lamiales</taxon>
        <taxon>Lentibulariaceae</taxon>
        <taxon>Utricularia</taxon>
    </lineage>
</organism>
<geneLocation type="mitochondrion" evidence="2"/>
<keyword evidence="2" id="KW-0496">Mitochondrion</keyword>
<feature type="region of interest" description="Disordered" evidence="1">
    <location>
        <begin position="84"/>
        <end position="119"/>
    </location>
</feature>
<proteinExistence type="predicted"/>
<evidence type="ECO:0000256" key="1">
    <source>
        <dbReference type="SAM" id="MobiDB-lite"/>
    </source>
</evidence>
<gene>
    <name evidence="2" type="ORF">AEK19_MT1173</name>
</gene>
<reference evidence="2" key="1">
    <citation type="submission" date="2017-03" db="EMBL/GenBank/DDBJ databases">
        <title>The mitochondrial genome of the carnivorous plant Utricularia reniformis (Lentibulariaceae): structure, comparative analysis and evolutionary landmarks.</title>
        <authorList>
            <person name="Silva S.R."/>
            <person name="Alvarenga D.O."/>
            <person name="Michael T.P."/>
            <person name="Miranda V.F.O."/>
            <person name="Varani A.M."/>
        </authorList>
    </citation>
    <scope>NUCLEOTIDE SEQUENCE</scope>
</reference>
<dbReference type="EMBL" id="KY774314">
    <property type="protein sequence ID" value="ART31386.1"/>
    <property type="molecule type" value="Genomic_DNA"/>
</dbReference>
<name>A0A1Y0B1Q5_9LAMI</name>
<accession>A0A1Y0B1Q5</accession>